<sequence>MAMAMASSSSPHHGFLTGSSPLFPLINKNQSTSKPHRGFTVPYCRSSMDKKEPEPNKTNIYINPPVAPPLVGGYGYGVYGGWGWSPFSFFAPGPSVAVGVGGGFDFFLAILVFGAIATVVRRFSARGDEDEDDY</sequence>
<proteinExistence type="predicted"/>
<dbReference type="PANTHER" id="PTHR37768">
    <property type="entry name" value="OS06G0694800 PROTEIN"/>
    <property type="match status" value="1"/>
</dbReference>
<accession>A0A5P1FRX2</accession>
<protein>
    <recommendedName>
        <fullName evidence="5">Transmembrane protein</fullName>
    </recommendedName>
</protein>
<dbReference type="Proteomes" id="UP000243459">
    <property type="component" value="Chromosome 1"/>
</dbReference>
<evidence type="ECO:0000313" key="3">
    <source>
        <dbReference type="EMBL" id="ONK79461.1"/>
    </source>
</evidence>
<gene>
    <name evidence="3" type="ORF">A4U43_C01F6600</name>
</gene>
<keyword evidence="2" id="KW-1133">Transmembrane helix</keyword>
<feature type="region of interest" description="Disordered" evidence="1">
    <location>
        <begin position="27"/>
        <end position="60"/>
    </location>
</feature>
<dbReference type="PANTHER" id="PTHR37768:SF2">
    <property type="entry name" value="OS06G0694800 PROTEIN"/>
    <property type="match status" value="1"/>
</dbReference>
<name>A0A5P1FRX2_ASPOF</name>
<evidence type="ECO:0000256" key="2">
    <source>
        <dbReference type="SAM" id="Phobius"/>
    </source>
</evidence>
<feature type="transmembrane region" description="Helical" evidence="2">
    <location>
        <begin position="96"/>
        <end position="120"/>
    </location>
</feature>
<keyword evidence="2" id="KW-0812">Transmembrane</keyword>
<evidence type="ECO:0000256" key="1">
    <source>
        <dbReference type="SAM" id="MobiDB-lite"/>
    </source>
</evidence>
<keyword evidence="4" id="KW-1185">Reference proteome</keyword>
<organism evidence="3 4">
    <name type="scientific">Asparagus officinalis</name>
    <name type="common">Garden asparagus</name>
    <dbReference type="NCBI Taxonomy" id="4686"/>
    <lineage>
        <taxon>Eukaryota</taxon>
        <taxon>Viridiplantae</taxon>
        <taxon>Streptophyta</taxon>
        <taxon>Embryophyta</taxon>
        <taxon>Tracheophyta</taxon>
        <taxon>Spermatophyta</taxon>
        <taxon>Magnoliopsida</taxon>
        <taxon>Liliopsida</taxon>
        <taxon>Asparagales</taxon>
        <taxon>Asparagaceae</taxon>
        <taxon>Asparagoideae</taxon>
        <taxon>Asparagus</taxon>
    </lineage>
</organism>
<dbReference type="AlphaFoldDB" id="A0A5P1FRX2"/>
<evidence type="ECO:0000313" key="4">
    <source>
        <dbReference type="Proteomes" id="UP000243459"/>
    </source>
</evidence>
<reference evidence="4" key="1">
    <citation type="journal article" date="2017" name="Nat. Commun.">
        <title>The asparagus genome sheds light on the origin and evolution of a young Y chromosome.</title>
        <authorList>
            <person name="Harkess A."/>
            <person name="Zhou J."/>
            <person name="Xu C."/>
            <person name="Bowers J.E."/>
            <person name="Van der Hulst R."/>
            <person name="Ayyampalayam S."/>
            <person name="Mercati F."/>
            <person name="Riccardi P."/>
            <person name="McKain M.R."/>
            <person name="Kakrana A."/>
            <person name="Tang H."/>
            <person name="Ray J."/>
            <person name="Groenendijk J."/>
            <person name="Arikit S."/>
            <person name="Mathioni S.M."/>
            <person name="Nakano M."/>
            <person name="Shan H."/>
            <person name="Telgmann-Rauber A."/>
            <person name="Kanno A."/>
            <person name="Yue Z."/>
            <person name="Chen H."/>
            <person name="Li W."/>
            <person name="Chen Y."/>
            <person name="Xu X."/>
            <person name="Zhang Y."/>
            <person name="Luo S."/>
            <person name="Chen H."/>
            <person name="Gao J."/>
            <person name="Mao Z."/>
            <person name="Pires J.C."/>
            <person name="Luo M."/>
            <person name="Kudrna D."/>
            <person name="Wing R.A."/>
            <person name="Meyers B.C."/>
            <person name="Yi K."/>
            <person name="Kong H."/>
            <person name="Lavrijsen P."/>
            <person name="Sunseri F."/>
            <person name="Falavigna A."/>
            <person name="Ye Y."/>
            <person name="Leebens-Mack J.H."/>
            <person name="Chen G."/>
        </authorList>
    </citation>
    <scope>NUCLEOTIDE SEQUENCE [LARGE SCALE GENOMIC DNA]</scope>
    <source>
        <strain evidence="4">cv. DH0086</strain>
    </source>
</reference>
<keyword evidence="2" id="KW-0472">Membrane</keyword>
<dbReference type="Gramene" id="ONK79461">
    <property type="protein sequence ID" value="ONK79461"/>
    <property type="gene ID" value="A4U43_C01F6600"/>
</dbReference>
<evidence type="ECO:0008006" key="5">
    <source>
        <dbReference type="Google" id="ProtNLM"/>
    </source>
</evidence>
<dbReference type="EMBL" id="CM007381">
    <property type="protein sequence ID" value="ONK79461.1"/>
    <property type="molecule type" value="Genomic_DNA"/>
</dbReference>